<dbReference type="EMBL" id="QGQD01000055">
    <property type="protein sequence ID" value="TLD00423.1"/>
    <property type="molecule type" value="Genomic_DNA"/>
</dbReference>
<dbReference type="PIRSF" id="PIRSF020269">
    <property type="entry name" value="DUF1121"/>
    <property type="match status" value="1"/>
</dbReference>
<reference evidence="2 3" key="1">
    <citation type="journal article" date="2019" name="Anaerobe">
        <title>Detection of Robinsoniella peoriensis in multiple bone samples of a trauma patient.</title>
        <authorList>
            <person name="Schrottner P."/>
            <person name="Hartwich K."/>
            <person name="Bunk B."/>
            <person name="Schober I."/>
            <person name="Helbig S."/>
            <person name="Rudolph W.W."/>
            <person name="Gunzer F."/>
        </authorList>
    </citation>
    <scope>NUCLEOTIDE SEQUENCE [LARGE SCALE GENOMIC DNA]</scope>
    <source>
        <strain evidence="2 3">DSM 106044</strain>
    </source>
</reference>
<evidence type="ECO:0000259" key="1">
    <source>
        <dbReference type="Pfam" id="PF02589"/>
    </source>
</evidence>
<dbReference type="OrthoDB" id="9809147at2"/>
<sequence length="211" mass="23147">MTPMQEFYEKQASIIIKNLEKRNMEGYYCPDSKSAVKKAMSFLPDCAVVSWGGSMTLTECGMMDALKASGLTLIDRSQAVTPEETKAMYRQALSADYYFMSSNAITLDGKLVNIDGTGNRVAALTYGPDHVILLVGMNKAAKDEASALERIHTQAAPPNAMRLKMKTPCGLTGVCSDCTSKECICSQTLIIRYNRFKGRIKVILIGENLGY</sequence>
<accession>A0A4U8Q8E5</accession>
<evidence type="ECO:0000313" key="3">
    <source>
        <dbReference type="Proteomes" id="UP000306509"/>
    </source>
</evidence>
<dbReference type="PANTHER" id="PTHR36179">
    <property type="entry name" value="LUD_DOM DOMAIN-CONTAINING PROTEIN"/>
    <property type="match status" value="1"/>
</dbReference>
<proteinExistence type="predicted"/>
<gene>
    <name evidence="2" type="ORF">DSM106044_02731</name>
</gene>
<dbReference type="InterPro" id="IPR003741">
    <property type="entry name" value="LUD_dom"/>
</dbReference>
<feature type="domain" description="LUD" evidence="1">
    <location>
        <begin position="15"/>
        <end position="205"/>
    </location>
</feature>
<name>A0A4U8Q8E5_9FIRM</name>
<dbReference type="PANTHER" id="PTHR36179:SF2">
    <property type="entry name" value="LUD DOMAIN-CONTAINING PROTEIN"/>
    <property type="match status" value="1"/>
</dbReference>
<dbReference type="Pfam" id="PF02589">
    <property type="entry name" value="LUD_dom"/>
    <property type="match status" value="1"/>
</dbReference>
<organism evidence="2 3">
    <name type="scientific">Robinsoniella peoriensis</name>
    <dbReference type="NCBI Taxonomy" id="180332"/>
    <lineage>
        <taxon>Bacteria</taxon>
        <taxon>Bacillati</taxon>
        <taxon>Bacillota</taxon>
        <taxon>Clostridia</taxon>
        <taxon>Lachnospirales</taxon>
        <taxon>Lachnospiraceae</taxon>
        <taxon>Robinsoniella</taxon>
    </lineage>
</organism>
<dbReference type="STRING" id="180332.GCA_000797495_04096"/>
<dbReference type="InterPro" id="IPR009501">
    <property type="entry name" value="UCP020269"/>
</dbReference>
<protein>
    <recommendedName>
        <fullName evidence="1">LUD domain-containing protein</fullName>
    </recommendedName>
</protein>
<comment type="caution">
    <text evidence="2">The sequence shown here is derived from an EMBL/GenBank/DDBJ whole genome shotgun (WGS) entry which is preliminary data.</text>
</comment>
<dbReference type="AlphaFoldDB" id="A0A4U8Q8E5"/>
<dbReference type="RefSeq" id="WP_044293160.1">
    <property type="nucleotide sequence ID" value="NZ_CABMJZ010000006.1"/>
</dbReference>
<dbReference type="Proteomes" id="UP000306509">
    <property type="component" value="Unassembled WGS sequence"/>
</dbReference>
<evidence type="ECO:0000313" key="2">
    <source>
        <dbReference type="EMBL" id="TLD00423.1"/>
    </source>
</evidence>
<keyword evidence="3" id="KW-1185">Reference proteome</keyword>